<protein>
    <recommendedName>
        <fullName evidence="2">Ubiquitin-like domain-containing protein</fullName>
    </recommendedName>
</protein>
<dbReference type="SMR" id="A0A1J6I6H3"/>
<evidence type="ECO:0000313" key="3">
    <source>
        <dbReference type="EMBL" id="OIS96151.1"/>
    </source>
</evidence>
<dbReference type="GO" id="GO:0031593">
    <property type="term" value="F:polyubiquitin modification-dependent protein binding"/>
    <property type="evidence" value="ECO:0007669"/>
    <property type="project" value="TreeGrafter"/>
</dbReference>
<comment type="caution">
    <text evidence="3">The sequence shown here is derived from an EMBL/GenBank/DDBJ whole genome shotgun (WGS) entry which is preliminary data.</text>
</comment>
<feature type="domain" description="Ubiquitin-like" evidence="2">
    <location>
        <begin position="1"/>
        <end position="81"/>
    </location>
</feature>
<dbReference type="InterPro" id="IPR000626">
    <property type="entry name" value="Ubiquitin-like_dom"/>
</dbReference>
<dbReference type="PROSITE" id="PS50053">
    <property type="entry name" value="UBIQUITIN_2"/>
    <property type="match status" value="1"/>
</dbReference>
<dbReference type="EMBL" id="MJEQ01037194">
    <property type="protein sequence ID" value="OIS96151.1"/>
    <property type="molecule type" value="Genomic_DNA"/>
</dbReference>
<dbReference type="Gene3D" id="3.10.20.90">
    <property type="entry name" value="Phosphatidylinositol 3-kinase Catalytic Subunit, Chain A, domain 1"/>
    <property type="match status" value="1"/>
</dbReference>
<sequence>MNLVIEILTGTLFHIQVGKEITVADLKREIGNQENLPENRLILMLNAGGDFFMLNDDEVPLAEHGVKDGSHFYLFFKLPHNNGENQDVGGDNINMNPKTPTSQGDSFPTTNK</sequence>
<dbReference type="Pfam" id="PF00240">
    <property type="entry name" value="ubiquitin"/>
    <property type="match status" value="1"/>
</dbReference>
<dbReference type="InterPro" id="IPR029071">
    <property type="entry name" value="Ubiquitin-like_domsf"/>
</dbReference>
<dbReference type="Gramene" id="OIS96151">
    <property type="protein sequence ID" value="OIS96151"/>
    <property type="gene ID" value="A4A49_01026"/>
</dbReference>
<evidence type="ECO:0000313" key="4">
    <source>
        <dbReference type="Proteomes" id="UP000187609"/>
    </source>
</evidence>
<feature type="compositionally biased region" description="Polar residues" evidence="1">
    <location>
        <begin position="93"/>
        <end position="112"/>
    </location>
</feature>
<dbReference type="SMART" id="SM00213">
    <property type="entry name" value="UBQ"/>
    <property type="match status" value="1"/>
</dbReference>
<dbReference type="Proteomes" id="UP000187609">
    <property type="component" value="Unassembled WGS sequence"/>
</dbReference>
<accession>A0A1J6I6H3</accession>
<organism evidence="3 4">
    <name type="scientific">Nicotiana attenuata</name>
    <name type="common">Coyote tobacco</name>
    <dbReference type="NCBI Taxonomy" id="49451"/>
    <lineage>
        <taxon>Eukaryota</taxon>
        <taxon>Viridiplantae</taxon>
        <taxon>Streptophyta</taxon>
        <taxon>Embryophyta</taxon>
        <taxon>Tracheophyta</taxon>
        <taxon>Spermatophyta</taxon>
        <taxon>Magnoliopsida</taxon>
        <taxon>eudicotyledons</taxon>
        <taxon>Gunneridae</taxon>
        <taxon>Pentapetalae</taxon>
        <taxon>asterids</taxon>
        <taxon>lamiids</taxon>
        <taxon>Solanales</taxon>
        <taxon>Solanaceae</taxon>
        <taxon>Nicotianoideae</taxon>
        <taxon>Nicotianeae</taxon>
        <taxon>Nicotiana</taxon>
    </lineage>
</organism>
<gene>
    <name evidence="3" type="ORF">A4A49_01026</name>
</gene>
<dbReference type="PANTHER" id="PTHR10621:SF61">
    <property type="entry name" value="UBIQUITIN FAMILY PROTEIN"/>
    <property type="match status" value="1"/>
</dbReference>
<dbReference type="OMA" id="DESHIYI"/>
<feature type="region of interest" description="Disordered" evidence="1">
    <location>
        <begin position="85"/>
        <end position="112"/>
    </location>
</feature>
<proteinExistence type="predicted"/>
<dbReference type="GO" id="GO:0070628">
    <property type="term" value="F:proteasome binding"/>
    <property type="evidence" value="ECO:0007669"/>
    <property type="project" value="TreeGrafter"/>
</dbReference>
<evidence type="ECO:0000256" key="1">
    <source>
        <dbReference type="SAM" id="MobiDB-lite"/>
    </source>
</evidence>
<dbReference type="GO" id="GO:0043130">
    <property type="term" value="F:ubiquitin binding"/>
    <property type="evidence" value="ECO:0007669"/>
    <property type="project" value="TreeGrafter"/>
</dbReference>
<dbReference type="SUPFAM" id="SSF54236">
    <property type="entry name" value="Ubiquitin-like"/>
    <property type="match status" value="1"/>
</dbReference>
<dbReference type="PANTHER" id="PTHR10621">
    <property type="entry name" value="UV EXCISION REPAIR PROTEIN RAD23"/>
    <property type="match status" value="1"/>
</dbReference>
<dbReference type="CDD" id="cd17039">
    <property type="entry name" value="Ubl_ubiquitin_like"/>
    <property type="match status" value="1"/>
</dbReference>
<evidence type="ECO:0000259" key="2">
    <source>
        <dbReference type="PROSITE" id="PS50053"/>
    </source>
</evidence>
<dbReference type="AlphaFoldDB" id="A0A1J6I6H3"/>
<dbReference type="GO" id="GO:0043161">
    <property type="term" value="P:proteasome-mediated ubiquitin-dependent protein catabolic process"/>
    <property type="evidence" value="ECO:0007669"/>
    <property type="project" value="TreeGrafter"/>
</dbReference>
<dbReference type="GO" id="GO:0005654">
    <property type="term" value="C:nucleoplasm"/>
    <property type="evidence" value="ECO:0007669"/>
    <property type="project" value="TreeGrafter"/>
</dbReference>
<keyword evidence="4" id="KW-1185">Reference proteome</keyword>
<dbReference type="GO" id="GO:0005829">
    <property type="term" value="C:cytosol"/>
    <property type="evidence" value="ECO:0007669"/>
    <property type="project" value="TreeGrafter"/>
</dbReference>
<reference evidence="3" key="1">
    <citation type="submission" date="2016-11" db="EMBL/GenBank/DDBJ databases">
        <title>The genome of Nicotiana attenuata.</title>
        <authorList>
            <person name="Xu S."/>
            <person name="Brockmoeller T."/>
            <person name="Gaquerel E."/>
            <person name="Navarro A."/>
            <person name="Kuhl H."/>
            <person name="Gase K."/>
            <person name="Ling Z."/>
            <person name="Zhou W."/>
            <person name="Kreitzer C."/>
            <person name="Stanke M."/>
            <person name="Tang H."/>
            <person name="Lyons E."/>
            <person name="Pandey P."/>
            <person name="Pandey S.P."/>
            <person name="Timmermann B."/>
            <person name="Baldwin I.T."/>
        </authorList>
    </citation>
    <scope>NUCLEOTIDE SEQUENCE [LARGE SCALE GENOMIC DNA]</scope>
    <source>
        <strain evidence="3">UT</strain>
    </source>
</reference>
<name>A0A1J6I6H3_NICAT</name>